<name>A0AAX1TPY9_9FUSO</name>
<gene>
    <name evidence="1" type="primary">nsrR_2</name>
    <name evidence="1" type="ORF">NCTC12112_01997</name>
</gene>
<dbReference type="EMBL" id="LS483487">
    <property type="protein sequence ID" value="SQJ06771.1"/>
    <property type="molecule type" value="Genomic_DNA"/>
</dbReference>
<dbReference type="PANTHER" id="PTHR33221:SF2">
    <property type="entry name" value="TRANSCRIPTIONAL REGULATOR"/>
    <property type="match status" value="1"/>
</dbReference>
<dbReference type="NCBIfam" id="TIGR00738">
    <property type="entry name" value="rrf2_super"/>
    <property type="match status" value="1"/>
</dbReference>
<organism evidence="1 2">
    <name type="scientific">Fusobacterium ulcerans</name>
    <dbReference type="NCBI Taxonomy" id="861"/>
    <lineage>
        <taxon>Bacteria</taxon>
        <taxon>Fusobacteriati</taxon>
        <taxon>Fusobacteriota</taxon>
        <taxon>Fusobacteriia</taxon>
        <taxon>Fusobacteriales</taxon>
        <taxon>Fusobacteriaceae</taxon>
        <taxon>Fusobacterium</taxon>
    </lineage>
</organism>
<dbReference type="RefSeq" id="WP_005981953.1">
    <property type="nucleotide sequence ID" value="NZ_BAABXY010000001.1"/>
</dbReference>
<dbReference type="InterPro" id="IPR000944">
    <property type="entry name" value="Tscrpt_reg_Rrf2"/>
</dbReference>
<dbReference type="Gene3D" id="1.10.10.10">
    <property type="entry name" value="Winged helix-like DNA-binding domain superfamily/Winged helix DNA-binding domain"/>
    <property type="match status" value="1"/>
</dbReference>
<dbReference type="GO" id="GO:0003700">
    <property type="term" value="F:DNA-binding transcription factor activity"/>
    <property type="evidence" value="ECO:0007669"/>
    <property type="project" value="TreeGrafter"/>
</dbReference>
<dbReference type="KEGG" id="ful:C4N20_00630"/>
<dbReference type="Proteomes" id="UP000249008">
    <property type="component" value="Chromosome 1"/>
</dbReference>
<dbReference type="GeneID" id="78453294"/>
<reference evidence="1 2" key="1">
    <citation type="submission" date="2018-06" db="EMBL/GenBank/DDBJ databases">
        <authorList>
            <consortium name="Pathogen Informatics"/>
            <person name="Doyle S."/>
        </authorList>
    </citation>
    <scope>NUCLEOTIDE SEQUENCE [LARGE SCALE GENOMIC DNA]</scope>
    <source>
        <strain evidence="1 2">NCTC12112</strain>
    </source>
</reference>
<dbReference type="PROSITE" id="PS51197">
    <property type="entry name" value="HTH_RRF2_2"/>
    <property type="match status" value="1"/>
</dbReference>
<dbReference type="AlphaFoldDB" id="A0AAX1TPY9"/>
<sequence length="136" mass="15231">MKITQESDYAIKIVLYLSKLDKGEIANAREISEAEQMSMKFALKILRRLCKVKLVESFRGIKGGYKLKKSANDISLRSVIEVIQGDLFINTSLKNVNSAKKVEADPVNSLLYSIQEEVKAKLSNTSFKDLKDASAE</sequence>
<dbReference type="SUPFAM" id="SSF46785">
    <property type="entry name" value="Winged helix' DNA-binding domain"/>
    <property type="match status" value="1"/>
</dbReference>
<dbReference type="GO" id="GO:0005829">
    <property type="term" value="C:cytosol"/>
    <property type="evidence" value="ECO:0007669"/>
    <property type="project" value="TreeGrafter"/>
</dbReference>
<dbReference type="PANTHER" id="PTHR33221">
    <property type="entry name" value="WINGED HELIX-TURN-HELIX TRANSCRIPTIONAL REGULATOR, RRF2 FAMILY"/>
    <property type="match status" value="1"/>
</dbReference>
<dbReference type="Pfam" id="PF02082">
    <property type="entry name" value="Rrf2"/>
    <property type="match status" value="1"/>
</dbReference>
<dbReference type="InterPro" id="IPR036390">
    <property type="entry name" value="WH_DNA-bd_sf"/>
</dbReference>
<accession>A0AAX1TPY9</accession>
<proteinExistence type="predicted"/>
<evidence type="ECO:0000313" key="1">
    <source>
        <dbReference type="EMBL" id="SQJ06771.1"/>
    </source>
</evidence>
<protein>
    <submittedName>
        <fullName evidence="1">HTH-type transcriptional repressor NsrR</fullName>
    </submittedName>
</protein>
<dbReference type="InterPro" id="IPR036388">
    <property type="entry name" value="WH-like_DNA-bd_sf"/>
</dbReference>
<evidence type="ECO:0000313" key="2">
    <source>
        <dbReference type="Proteomes" id="UP000249008"/>
    </source>
</evidence>